<dbReference type="PANTHER" id="PTHR38009">
    <property type="entry name" value="CONSERVED HYPOTHETICAL PHAGE TAIL PROTEIN"/>
    <property type="match status" value="1"/>
</dbReference>
<organism evidence="1 2">
    <name type="scientific">Flavobacterium cerinum</name>
    <dbReference type="NCBI Taxonomy" id="2502784"/>
    <lineage>
        <taxon>Bacteria</taxon>
        <taxon>Pseudomonadati</taxon>
        <taxon>Bacteroidota</taxon>
        <taxon>Flavobacteriia</taxon>
        <taxon>Flavobacteriales</taxon>
        <taxon>Flavobacteriaceae</taxon>
        <taxon>Flavobacterium</taxon>
    </lineage>
</organism>
<dbReference type="EMBL" id="CP101751">
    <property type="protein sequence ID" value="UUC46520.1"/>
    <property type="molecule type" value="Genomic_DNA"/>
</dbReference>
<reference evidence="1" key="1">
    <citation type="submission" date="2022-07" db="EMBL/GenBank/DDBJ databases">
        <title>Isolation, identification, and degradation of a PFOSA degrading strain from sewage treatment plant.</title>
        <authorList>
            <person name="Zhang L."/>
            <person name="Huo Y."/>
        </authorList>
    </citation>
    <scope>NUCLEOTIDE SEQUENCE</scope>
    <source>
        <strain evidence="1">C1</strain>
    </source>
</reference>
<evidence type="ECO:0000313" key="1">
    <source>
        <dbReference type="EMBL" id="UUC46520.1"/>
    </source>
</evidence>
<gene>
    <name evidence="1" type="ORF">NOX80_04800</name>
</gene>
<dbReference type="InterPro" id="IPR011747">
    <property type="entry name" value="CHP02241"/>
</dbReference>
<protein>
    <submittedName>
        <fullName evidence="1">Phage tail protein</fullName>
    </submittedName>
</protein>
<dbReference type="Proteomes" id="UP001059844">
    <property type="component" value="Chromosome"/>
</dbReference>
<proteinExistence type="predicted"/>
<sequence>MAVLYPPTSFSFIVNGISTTEGIDSRFQSVSGLSTEIGTEEYAEGGENRFVHQLPLRPKYPSLVLKRGLIVNSGLIQWCRNAMERFDFEPRDLIVTLSGGVGSTAPLMVWNIVGAYPVKWDVSEFNAEESKLAIETIELKYRYYTIPSASGLSL</sequence>
<dbReference type="RefSeq" id="WP_256552184.1">
    <property type="nucleotide sequence ID" value="NZ_CP101751.1"/>
</dbReference>
<evidence type="ECO:0000313" key="2">
    <source>
        <dbReference type="Proteomes" id="UP001059844"/>
    </source>
</evidence>
<dbReference type="Pfam" id="PF06841">
    <property type="entry name" value="Phage_T4_gp19"/>
    <property type="match status" value="1"/>
</dbReference>
<dbReference type="NCBIfam" id="TIGR02241">
    <property type="entry name" value="conserved hypothetical phage tail region protein"/>
    <property type="match status" value="1"/>
</dbReference>
<accession>A0ABY5IW55</accession>
<dbReference type="InterPro" id="IPR010667">
    <property type="entry name" value="Phage_T4_Gp19"/>
</dbReference>
<name>A0ABY5IW55_9FLAO</name>
<keyword evidence="2" id="KW-1185">Reference proteome</keyword>
<dbReference type="PANTHER" id="PTHR38009:SF1">
    <property type="entry name" value="CONSERVED HYPOTHETICAL PHAGE TAIL PROTEIN"/>
    <property type="match status" value="1"/>
</dbReference>